<proteinExistence type="predicted"/>
<sequence>MGLMTSPARYLEFDQMILLQLPTTAEQITQQSHDGSINVGTLVLRNAVLSPLLLKHIFVHFSLLSELRLDKVVFLMGLPTLVIDLGRSTKFKKVSIRLLDSEVLSRSSPSSLTEYGLLFLNACRLLSGVFVTILTTKGQTDLFWDGSSLSSGKLLAKSAIGHPTLVIRAKYIRRLLAFTIVSSTDESGDQWM</sequence>
<dbReference type="AlphaFoldDB" id="A0A168JAN6"/>
<keyword evidence="2" id="KW-1185">Reference proteome</keyword>
<reference evidence="1 2" key="1">
    <citation type="submission" date="2015-06" db="EMBL/GenBank/DDBJ databases">
        <title>Expansion of signal transduction pathways in fungi by whole-genome duplication.</title>
        <authorList>
            <consortium name="DOE Joint Genome Institute"/>
            <person name="Corrochano L.M."/>
            <person name="Kuo A."/>
            <person name="Marcet-Houben M."/>
            <person name="Polaino S."/>
            <person name="Salamov A."/>
            <person name="Villalobos J.M."/>
            <person name="Alvarez M.I."/>
            <person name="Avalos J."/>
            <person name="Benito E.P."/>
            <person name="Benoit I."/>
            <person name="Burger G."/>
            <person name="Camino L.P."/>
            <person name="Canovas D."/>
            <person name="Cerda-Olmedo E."/>
            <person name="Cheng J.-F."/>
            <person name="Dominguez A."/>
            <person name="Elias M."/>
            <person name="Eslava A.P."/>
            <person name="Glaser F."/>
            <person name="Grimwood J."/>
            <person name="Gutierrez G."/>
            <person name="Heitman J."/>
            <person name="Henrissat B."/>
            <person name="Iturriaga E.A."/>
            <person name="Lang B.F."/>
            <person name="Lavin J.L."/>
            <person name="Lee S."/>
            <person name="Li W."/>
            <person name="Lindquist E."/>
            <person name="Lopez-Garcia S."/>
            <person name="Luque E.M."/>
            <person name="Marcos A.T."/>
            <person name="Martin J."/>
            <person name="Mccluskey K."/>
            <person name="Medina H.R."/>
            <person name="Miralles-Duran A."/>
            <person name="Miyazaki A."/>
            <person name="Munoz-Torres E."/>
            <person name="Oguiza J.A."/>
            <person name="Ohm R."/>
            <person name="Olmedo M."/>
            <person name="Orejas M."/>
            <person name="Ortiz-Castellanos L."/>
            <person name="Pisabarro A.G."/>
            <person name="Rodriguez-Romero J."/>
            <person name="Ruiz-Herrera J."/>
            <person name="Ruiz-Vazquez R."/>
            <person name="Sanz C."/>
            <person name="Schackwitz W."/>
            <person name="Schmutz J."/>
            <person name="Shahriari M."/>
            <person name="Shelest E."/>
            <person name="Silva-Franco F."/>
            <person name="Soanes D."/>
            <person name="Syed K."/>
            <person name="Tagua V.G."/>
            <person name="Talbot N.J."/>
            <person name="Thon M."/>
            <person name="De Vries R.P."/>
            <person name="Wiebenga A."/>
            <person name="Yadav J.S."/>
            <person name="Braun E.L."/>
            <person name="Baker S."/>
            <person name="Garre V."/>
            <person name="Horwitz B."/>
            <person name="Torres-Martinez S."/>
            <person name="Idnurm A."/>
            <person name="Herrera-Estrella A."/>
            <person name="Gabaldon T."/>
            <person name="Grigoriev I.V."/>
        </authorList>
    </citation>
    <scope>NUCLEOTIDE SEQUENCE [LARGE SCALE GENOMIC DNA]</scope>
    <source>
        <strain evidence="1 2">CBS 277.49</strain>
    </source>
</reference>
<dbReference type="Proteomes" id="UP000077051">
    <property type="component" value="Unassembled WGS sequence"/>
</dbReference>
<gene>
    <name evidence="1" type="ORF">MUCCIDRAFT_84912</name>
</gene>
<evidence type="ECO:0000313" key="1">
    <source>
        <dbReference type="EMBL" id="OAD00963.1"/>
    </source>
</evidence>
<protein>
    <submittedName>
        <fullName evidence="1">Uncharacterized protein</fullName>
    </submittedName>
</protein>
<comment type="caution">
    <text evidence="1">The sequence shown here is derived from an EMBL/GenBank/DDBJ whole genome shotgun (WGS) entry which is preliminary data.</text>
</comment>
<dbReference type="VEuPathDB" id="FungiDB:MUCCIDRAFT_84912"/>
<name>A0A168JAN6_MUCCL</name>
<dbReference type="EMBL" id="AMYB01000006">
    <property type="protein sequence ID" value="OAD00963.1"/>
    <property type="molecule type" value="Genomic_DNA"/>
</dbReference>
<evidence type="ECO:0000313" key="2">
    <source>
        <dbReference type="Proteomes" id="UP000077051"/>
    </source>
</evidence>
<organism evidence="1 2">
    <name type="scientific">Mucor lusitanicus CBS 277.49</name>
    <dbReference type="NCBI Taxonomy" id="747725"/>
    <lineage>
        <taxon>Eukaryota</taxon>
        <taxon>Fungi</taxon>
        <taxon>Fungi incertae sedis</taxon>
        <taxon>Mucoromycota</taxon>
        <taxon>Mucoromycotina</taxon>
        <taxon>Mucoromycetes</taxon>
        <taxon>Mucorales</taxon>
        <taxon>Mucorineae</taxon>
        <taxon>Mucoraceae</taxon>
        <taxon>Mucor</taxon>
    </lineage>
</organism>
<accession>A0A168JAN6</accession>